<dbReference type="OrthoDB" id="581879at2"/>
<evidence type="ECO:0000256" key="1">
    <source>
        <dbReference type="ARBA" id="ARBA00004651"/>
    </source>
</evidence>
<comment type="subcellular location">
    <subcellularLocation>
        <location evidence="1">Cell membrane</location>
        <topology evidence="1">Multi-pass membrane protein</topology>
    </subcellularLocation>
</comment>
<protein>
    <submittedName>
        <fullName evidence="9">Uncharacterized membrane protein YccC</fullName>
    </submittedName>
</protein>
<evidence type="ECO:0000256" key="4">
    <source>
        <dbReference type="ARBA" id="ARBA00022989"/>
    </source>
</evidence>
<feature type="domain" description="Integral membrane bound transporter" evidence="8">
    <location>
        <begin position="350"/>
        <end position="477"/>
    </location>
</feature>
<evidence type="ECO:0000313" key="10">
    <source>
        <dbReference type="Proteomes" id="UP000219636"/>
    </source>
</evidence>
<keyword evidence="2" id="KW-1003">Cell membrane</keyword>
<dbReference type="PANTHER" id="PTHR30509:SF9">
    <property type="entry name" value="MULTIDRUG RESISTANCE PROTEIN MDTO"/>
    <property type="match status" value="1"/>
</dbReference>
<dbReference type="Proteomes" id="UP000219636">
    <property type="component" value="Unassembled WGS sequence"/>
</dbReference>
<feature type="transmembrane region" description="Helical" evidence="7">
    <location>
        <begin position="335"/>
        <end position="358"/>
    </location>
</feature>
<organism evidence="9 10">
    <name type="scientific">Ureibacillus xyleni</name>
    <dbReference type="NCBI Taxonomy" id="614648"/>
    <lineage>
        <taxon>Bacteria</taxon>
        <taxon>Bacillati</taxon>
        <taxon>Bacillota</taxon>
        <taxon>Bacilli</taxon>
        <taxon>Bacillales</taxon>
        <taxon>Caryophanaceae</taxon>
        <taxon>Ureibacillus</taxon>
    </lineage>
</organism>
<dbReference type="Pfam" id="PF13515">
    <property type="entry name" value="FUSC_2"/>
    <property type="match status" value="1"/>
</dbReference>
<evidence type="ECO:0000256" key="6">
    <source>
        <dbReference type="ARBA" id="ARBA00043993"/>
    </source>
</evidence>
<evidence type="ECO:0000256" key="2">
    <source>
        <dbReference type="ARBA" id="ARBA00022475"/>
    </source>
</evidence>
<sequence>MEEGKSSPSIFRQALTVNKKPFPWLKAVLAGIASGLPILIMLLFNNLQYGLIAALGGFTYLYVFPIPYVLLAKKLAWVVLGISVSVFLGTILAPFPIISAITMGLIGATAFFTFGAFRFIGPSAIFFVLVFAMSTGMPIAPEEAFLRTGLVFLSGILSWCIAMSGWFFNPHGPEKNAVKTTYIALAQLVDALSTKSVNEAQYHVMKSMKDTSQTLASGYSKWHTSNLFYQLYELNNIANKIYLGMIETNTIQQPKELGEALRKIALVLESKDIESAAKHITLFEPIFQNEQTSLIAKEIFNAKDCLNAKSKTSEELHFTTPTIKRVFVGALNKNSIILINALRFGIFTFLAAFIAYEFHLNRSFWVPLSCAAVMSGATVIATFHRAIQRGLGTILGIIVASVLLAFHPSGYFIALFVFLLTFITELFIVKNYGLAALFFTPNALIMAEAGAVGDYSFIYFATTRLVDVIIGIAIGLIGVWLVGRNSASSRLPHLISKTIRSQAQVFFVVFSNKKIYKNYGKNIEFNKMNTNLTNLNMVFDAATGEIPKDKKALEYYWPIIHSLEEMAFLLEKSSRNKERQTLGDEKLAKILLVLEEMAHAADRKERAPLNAIPVLNGFLIIQDTLQQLRKNLMGCGENIVPKQSL</sequence>
<keyword evidence="3 7" id="KW-0812">Transmembrane</keyword>
<dbReference type="GO" id="GO:0005886">
    <property type="term" value="C:plasma membrane"/>
    <property type="evidence" value="ECO:0007669"/>
    <property type="project" value="UniProtKB-SubCell"/>
</dbReference>
<feature type="transmembrane region" description="Helical" evidence="7">
    <location>
        <begin position="465"/>
        <end position="483"/>
    </location>
</feature>
<reference evidence="10" key="1">
    <citation type="submission" date="2017-08" db="EMBL/GenBank/DDBJ databases">
        <authorList>
            <person name="Varghese N."/>
            <person name="Submissions S."/>
        </authorList>
    </citation>
    <scope>NUCLEOTIDE SEQUENCE [LARGE SCALE GENOMIC DNA]</scope>
    <source>
        <strain evidence="10">JC22</strain>
    </source>
</reference>
<evidence type="ECO:0000256" key="3">
    <source>
        <dbReference type="ARBA" id="ARBA00022692"/>
    </source>
</evidence>
<evidence type="ECO:0000256" key="7">
    <source>
        <dbReference type="SAM" id="Phobius"/>
    </source>
</evidence>
<keyword evidence="10" id="KW-1185">Reference proteome</keyword>
<feature type="transmembrane region" description="Helical" evidence="7">
    <location>
        <begin position="110"/>
        <end position="132"/>
    </location>
</feature>
<keyword evidence="5 7" id="KW-0472">Membrane</keyword>
<feature type="transmembrane region" description="Helical" evidence="7">
    <location>
        <begin position="51"/>
        <end position="70"/>
    </location>
</feature>
<feature type="transmembrane region" description="Helical" evidence="7">
    <location>
        <begin position="76"/>
        <end position="98"/>
    </location>
</feature>
<evidence type="ECO:0000256" key="5">
    <source>
        <dbReference type="ARBA" id="ARBA00023136"/>
    </source>
</evidence>
<dbReference type="InterPro" id="IPR049453">
    <property type="entry name" value="Memb_transporter_dom"/>
</dbReference>
<evidence type="ECO:0000259" key="8">
    <source>
        <dbReference type="Pfam" id="PF13515"/>
    </source>
</evidence>
<comment type="similarity">
    <text evidence="6">Belongs to the YccS/YhfK family.</text>
</comment>
<name>A0A285SGY2_9BACL</name>
<dbReference type="PANTHER" id="PTHR30509">
    <property type="entry name" value="P-HYDROXYBENZOIC ACID EFFLUX PUMP SUBUNIT-RELATED"/>
    <property type="match status" value="1"/>
</dbReference>
<proteinExistence type="inferred from homology"/>
<feature type="transmembrane region" description="Helical" evidence="7">
    <location>
        <begin position="364"/>
        <end position="383"/>
    </location>
</feature>
<keyword evidence="4 7" id="KW-1133">Transmembrane helix</keyword>
<dbReference type="AlphaFoldDB" id="A0A285SGY2"/>
<feature type="transmembrane region" description="Helical" evidence="7">
    <location>
        <begin position="144"/>
        <end position="168"/>
    </location>
</feature>
<dbReference type="EMBL" id="OBMQ01000004">
    <property type="protein sequence ID" value="SOC05211.1"/>
    <property type="molecule type" value="Genomic_DNA"/>
</dbReference>
<feature type="transmembrane region" description="Helical" evidence="7">
    <location>
        <begin position="24"/>
        <end position="44"/>
    </location>
</feature>
<evidence type="ECO:0000313" key="9">
    <source>
        <dbReference type="EMBL" id="SOC05211.1"/>
    </source>
</evidence>
<accession>A0A285SGY2</accession>
<dbReference type="RefSeq" id="WP_097072996.1">
    <property type="nucleotide sequence ID" value="NZ_OBMQ01000004.1"/>
</dbReference>
<gene>
    <name evidence="9" type="ORF">SAMN05880501_10424</name>
</gene>